<evidence type="ECO:0000313" key="1">
    <source>
        <dbReference type="EMBL" id="CAI9959337.1"/>
    </source>
</evidence>
<evidence type="ECO:0000313" key="2">
    <source>
        <dbReference type="EMBL" id="CAL6029927.1"/>
    </source>
</evidence>
<accession>A0AA86UP79</accession>
<dbReference type="Proteomes" id="UP001642409">
    <property type="component" value="Unassembled WGS sequence"/>
</dbReference>
<evidence type="ECO:0000313" key="3">
    <source>
        <dbReference type="Proteomes" id="UP001642409"/>
    </source>
</evidence>
<name>A0AA86UP79_9EUKA</name>
<dbReference type="AlphaFoldDB" id="A0AA86UP79"/>
<sequence>MQGKSCGVYSKTPFTEIYINDSFKTTKLIRQRNFQIFQLSMKRNTFCVIGVKTNACLQINIYQNNLPRSIQSDREIDRFCWECRTSPNLKLTAQNGGQGVIQTTRNLSRESFSFVVPSKAEPRTNLPLQVLKVSNTLLGQGLDESGDEQRATSDEVHKYLNDIIKH</sequence>
<dbReference type="EMBL" id="CATOUU010000916">
    <property type="protein sequence ID" value="CAI9959337.1"/>
    <property type="molecule type" value="Genomic_DNA"/>
</dbReference>
<keyword evidence="3" id="KW-1185">Reference proteome</keyword>
<comment type="caution">
    <text evidence="1">The sequence shown here is derived from an EMBL/GenBank/DDBJ whole genome shotgun (WGS) entry which is preliminary data.</text>
</comment>
<gene>
    <name evidence="2" type="ORF">HINF_LOCUS32804</name>
    <name evidence="1" type="ORF">HINF_LOCUS46982</name>
</gene>
<proteinExistence type="predicted"/>
<reference evidence="1" key="1">
    <citation type="submission" date="2023-06" db="EMBL/GenBank/DDBJ databases">
        <authorList>
            <person name="Kurt Z."/>
        </authorList>
    </citation>
    <scope>NUCLEOTIDE SEQUENCE</scope>
</reference>
<organism evidence="1">
    <name type="scientific">Hexamita inflata</name>
    <dbReference type="NCBI Taxonomy" id="28002"/>
    <lineage>
        <taxon>Eukaryota</taxon>
        <taxon>Metamonada</taxon>
        <taxon>Diplomonadida</taxon>
        <taxon>Hexamitidae</taxon>
        <taxon>Hexamitinae</taxon>
        <taxon>Hexamita</taxon>
    </lineage>
</organism>
<dbReference type="EMBL" id="CAXDID020000112">
    <property type="protein sequence ID" value="CAL6029927.1"/>
    <property type="molecule type" value="Genomic_DNA"/>
</dbReference>
<protein>
    <submittedName>
        <fullName evidence="2">Hypothetical_protein</fullName>
    </submittedName>
</protein>
<reference evidence="2 3" key="2">
    <citation type="submission" date="2024-07" db="EMBL/GenBank/DDBJ databases">
        <authorList>
            <person name="Akdeniz Z."/>
        </authorList>
    </citation>
    <scope>NUCLEOTIDE SEQUENCE [LARGE SCALE GENOMIC DNA]</scope>
</reference>